<comment type="catalytic activity">
    <reaction evidence="22">
        <text>N(6)-methyl-dATP + H2O = N(6)-methyl-dAMP + diphosphate + H(+)</text>
        <dbReference type="Rhea" id="RHEA:67604"/>
        <dbReference type="ChEBI" id="CHEBI:15377"/>
        <dbReference type="ChEBI" id="CHEBI:15378"/>
        <dbReference type="ChEBI" id="CHEBI:33019"/>
        <dbReference type="ChEBI" id="CHEBI:169976"/>
        <dbReference type="ChEBI" id="CHEBI:172872"/>
    </reaction>
    <physiologicalReaction direction="left-to-right" evidence="22">
        <dbReference type="Rhea" id="RHEA:67605"/>
    </physiologicalReaction>
</comment>
<accession>A0A9W2ZJE6</accession>
<comment type="catalytic activity">
    <reaction evidence="11">
        <text>8-oxo-dGTP + H2O = 8-oxo-dGMP + diphosphate + H(+)</text>
        <dbReference type="Rhea" id="RHEA:31575"/>
        <dbReference type="ChEBI" id="CHEBI:15377"/>
        <dbReference type="ChEBI" id="CHEBI:15378"/>
        <dbReference type="ChEBI" id="CHEBI:33019"/>
        <dbReference type="ChEBI" id="CHEBI:63224"/>
        <dbReference type="ChEBI" id="CHEBI:77896"/>
    </reaction>
    <physiologicalReaction direction="left-to-right" evidence="11">
        <dbReference type="Rhea" id="RHEA:31576"/>
    </physiologicalReaction>
</comment>
<evidence type="ECO:0000256" key="18">
    <source>
        <dbReference type="ARBA" id="ARBA00031927"/>
    </source>
</evidence>
<comment type="catalytic activity">
    <reaction evidence="10">
        <text>2-oxo-dATP + H2O = 2-oxo-dAMP + diphosphate + H(+)</text>
        <dbReference type="Rhea" id="RHEA:31583"/>
        <dbReference type="ChEBI" id="CHEBI:15377"/>
        <dbReference type="ChEBI" id="CHEBI:15378"/>
        <dbReference type="ChEBI" id="CHEBI:33019"/>
        <dbReference type="ChEBI" id="CHEBI:63212"/>
        <dbReference type="ChEBI" id="CHEBI:77897"/>
        <dbReference type="EC" id="3.6.1.56"/>
    </reaction>
    <physiologicalReaction direction="left-to-right" evidence="10">
        <dbReference type="Rhea" id="RHEA:31584"/>
    </physiologicalReaction>
</comment>
<evidence type="ECO:0000256" key="2">
    <source>
        <dbReference type="ARBA" id="ARBA00004123"/>
    </source>
</evidence>
<comment type="subunit">
    <text evidence="4">Monomer.</text>
</comment>
<dbReference type="InterPro" id="IPR015797">
    <property type="entry name" value="NUDIX_hydrolase-like_dom_sf"/>
</dbReference>
<dbReference type="OrthoDB" id="408303at2759"/>
<evidence type="ECO:0000256" key="5">
    <source>
        <dbReference type="ARBA" id="ARBA00022723"/>
    </source>
</evidence>
<evidence type="ECO:0000313" key="25">
    <source>
        <dbReference type="Proteomes" id="UP001165740"/>
    </source>
</evidence>
<dbReference type="RefSeq" id="XP_055875116.1">
    <property type="nucleotide sequence ID" value="XM_056019141.1"/>
</dbReference>
<evidence type="ECO:0000256" key="10">
    <source>
        <dbReference type="ARBA" id="ARBA00024459"/>
    </source>
</evidence>
<dbReference type="RefSeq" id="XP_055875118.1">
    <property type="nucleotide sequence ID" value="XM_056019143.1"/>
</dbReference>
<comment type="catalytic activity">
    <reaction evidence="12">
        <text>2-oxo-ATP + H2O = 2-oxo-AMP + diphosphate + H(+)</text>
        <dbReference type="Rhea" id="RHEA:67392"/>
        <dbReference type="ChEBI" id="CHEBI:15377"/>
        <dbReference type="ChEBI" id="CHEBI:15378"/>
        <dbReference type="ChEBI" id="CHEBI:33019"/>
        <dbReference type="ChEBI" id="CHEBI:71395"/>
        <dbReference type="ChEBI" id="CHEBI:172878"/>
    </reaction>
    <physiologicalReaction direction="left-to-right" evidence="12">
        <dbReference type="Rhea" id="RHEA:67393"/>
    </physiologicalReaction>
</comment>
<dbReference type="PANTHER" id="PTHR43758">
    <property type="entry name" value="7,8-DIHYDRO-8-OXOGUANINE TRIPHOSPHATASE"/>
    <property type="match status" value="1"/>
</dbReference>
<feature type="domain" description="Nudix hydrolase" evidence="24">
    <location>
        <begin position="3"/>
        <end position="134"/>
    </location>
</feature>
<evidence type="ECO:0000256" key="19">
    <source>
        <dbReference type="ARBA" id="ARBA00032071"/>
    </source>
</evidence>
<evidence type="ECO:0000313" key="29">
    <source>
        <dbReference type="RefSeq" id="XP_055875118.1"/>
    </source>
</evidence>
<evidence type="ECO:0000256" key="3">
    <source>
        <dbReference type="ARBA" id="ARBA00005582"/>
    </source>
</evidence>
<dbReference type="RefSeq" id="XP_055875115.1">
    <property type="nucleotide sequence ID" value="XM_056019140.1"/>
</dbReference>
<reference evidence="26 27" key="1">
    <citation type="submission" date="2025-04" db="UniProtKB">
        <authorList>
            <consortium name="RefSeq"/>
        </authorList>
    </citation>
    <scope>IDENTIFICATION</scope>
</reference>
<evidence type="ECO:0000256" key="7">
    <source>
        <dbReference type="ARBA" id="ARBA00022842"/>
    </source>
</evidence>
<dbReference type="GO" id="GO:0005634">
    <property type="term" value="C:nucleus"/>
    <property type="evidence" value="ECO:0007669"/>
    <property type="project" value="UniProtKB-SubCell"/>
</dbReference>
<evidence type="ECO:0000313" key="26">
    <source>
        <dbReference type="RefSeq" id="XP_055875114.1"/>
    </source>
</evidence>
<keyword evidence="6" id="KW-0378">Hydrolase</keyword>
<evidence type="ECO:0000256" key="13">
    <source>
        <dbReference type="ARBA" id="ARBA00026103"/>
    </source>
</evidence>
<evidence type="ECO:0000256" key="6">
    <source>
        <dbReference type="ARBA" id="ARBA00022801"/>
    </source>
</evidence>
<evidence type="ECO:0000256" key="15">
    <source>
        <dbReference type="ARBA" id="ARBA00029673"/>
    </source>
</evidence>
<comment type="catalytic activity">
    <reaction evidence="21">
        <text>O(6)-methyl-dGTP + H2O = O(6)-methyl-dGMP + diphosphate + H(+)</text>
        <dbReference type="Rhea" id="RHEA:67600"/>
        <dbReference type="ChEBI" id="CHEBI:15377"/>
        <dbReference type="ChEBI" id="CHEBI:15378"/>
        <dbReference type="ChEBI" id="CHEBI:33019"/>
        <dbReference type="ChEBI" id="CHEBI:169974"/>
        <dbReference type="ChEBI" id="CHEBI:169975"/>
    </reaction>
    <physiologicalReaction direction="left-to-right" evidence="21">
        <dbReference type="Rhea" id="RHEA:67601"/>
    </physiologicalReaction>
</comment>
<sequence length="167" mass="19671">MSERLRKILTLVFVREPGKILLGLKKRGFGCGLWNGFGGKVEKNETILQGAKRELVEECGIQADVLERIGLINFEFENDPVILEVHVFQTFHYIGDPVETEEMKPEWYKDGEIPFNQMWPDDKYWFPYMLQKRKFEAYFLFKGMDTILDYWIKESLNDCCSSVNKII</sequence>
<keyword evidence="7" id="KW-0460">Magnesium</keyword>
<keyword evidence="5" id="KW-0479">Metal-binding</keyword>
<dbReference type="Proteomes" id="UP001165740">
    <property type="component" value="Chromosome 2"/>
</dbReference>
<dbReference type="Gene3D" id="3.90.79.10">
    <property type="entry name" value="Nucleoside Triphosphate Pyrophosphohydrolase"/>
    <property type="match status" value="1"/>
</dbReference>
<dbReference type="GO" id="GO:0042262">
    <property type="term" value="P:DNA protection"/>
    <property type="evidence" value="ECO:0007669"/>
    <property type="project" value="InterPro"/>
</dbReference>
<comment type="cofactor">
    <cofactor evidence="1">
        <name>Mg(2+)</name>
        <dbReference type="ChEBI" id="CHEBI:18420"/>
    </cofactor>
</comment>
<dbReference type="PROSITE" id="PS51462">
    <property type="entry name" value="NUDIX"/>
    <property type="match status" value="1"/>
</dbReference>
<dbReference type="InterPro" id="IPR020084">
    <property type="entry name" value="NUDIX_hydrolase_CS"/>
</dbReference>
<dbReference type="GO" id="GO:0046872">
    <property type="term" value="F:metal ion binding"/>
    <property type="evidence" value="ECO:0007669"/>
    <property type="project" value="UniProtKB-KW"/>
</dbReference>
<dbReference type="EC" id="3.6.1.56" evidence="13"/>
<evidence type="ECO:0000256" key="14">
    <source>
        <dbReference type="ARBA" id="ARBA00026218"/>
    </source>
</evidence>
<evidence type="ECO:0000256" key="8">
    <source>
        <dbReference type="ARBA" id="ARBA00023242"/>
    </source>
</evidence>
<keyword evidence="25" id="KW-1185">Reference proteome</keyword>
<evidence type="ECO:0000256" key="20">
    <source>
        <dbReference type="ARBA" id="ARBA00048002"/>
    </source>
</evidence>
<dbReference type="SUPFAM" id="SSF55811">
    <property type="entry name" value="Nudix"/>
    <property type="match status" value="1"/>
</dbReference>
<dbReference type="PANTHER" id="PTHR43758:SF2">
    <property type="entry name" value="OXIDIZED PURINE NUCLEOSIDE TRIPHOSPHATE HYDROLASE"/>
    <property type="match status" value="1"/>
</dbReference>
<evidence type="ECO:0000259" key="24">
    <source>
        <dbReference type="PROSITE" id="PS51462"/>
    </source>
</evidence>
<protein>
    <recommendedName>
        <fullName evidence="14">Oxidized purine nucleoside triphosphate hydrolase</fullName>
        <ecNumber evidence="13">3.6.1.56</ecNumber>
    </recommendedName>
    <alternativeName>
        <fullName evidence="18">2-hydroxy-dATP diphosphatase</fullName>
    </alternativeName>
    <alternativeName>
        <fullName evidence="17">7,8-dihydro-8-oxoguanine triphosphatase</fullName>
    </alternativeName>
    <alternativeName>
        <fullName evidence="16">8-oxo-dGTPase</fullName>
    </alternativeName>
    <alternativeName>
        <fullName evidence="19">Methylated purine nucleoside triphosphate hydrolase</fullName>
    </alternativeName>
    <alternativeName>
        <fullName evidence="15">Nucleoside diphosphate-linked moiety X motif 1</fullName>
    </alternativeName>
</protein>
<comment type="function">
    <text evidence="23">Oxidized purine nucleoside triphosphate hydrolase which is a prominent sanitizer of the oxidized nucleotide pool. Catalyzes the hydrolysis of 2-oxo-dATP (2-hydroxy-dATP) into 2-oxo-dAMP. Also has a significant hydrolase activity toward 2-oxo-ATP, 8-oxo-dGTP and 8-oxo-dATP. Through the hydrolysis of oxidized purine nucleoside triphosphates, prevents their incorporation into DNA and the subsequent transversions A:T to C:G and G:C to T:A. Also catalyzes the hydrolysis of methylated purine nucleoside triphosphate preventing their integration into DNA. Through this antimutagenic activity protects cells from oxidative stress.</text>
</comment>
<comment type="subcellular location">
    <subcellularLocation>
        <location evidence="2">Nucleus</location>
    </subcellularLocation>
</comment>
<evidence type="ECO:0000313" key="27">
    <source>
        <dbReference type="RefSeq" id="XP_055875115.1"/>
    </source>
</evidence>
<dbReference type="GO" id="GO:0008828">
    <property type="term" value="F:dATP diphosphatase activity"/>
    <property type="evidence" value="ECO:0007669"/>
    <property type="project" value="UniProtKB-EC"/>
</dbReference>
<dbReference type="Pfam" id="PF00293">
    <property type="entry name" value="NUDIX"/>
    <property type="match status" value="1"/>
</dbReference>
<evidence type="ECO:0000256" key="17">
    <source>
        <dbReference type="ARBA" id="ARBA00030682"/>
    </source>
</evidence>
<gene>
    <name evidence="26 27 28 29" type="primary">LOC129924490</name>
</gene>
<keyword evidence="8" id="KW-0539">Nucleus</keyword>
<dbReference type="InterPro" id="IPR000086">
    <property type="entry name" value="NUDIX_hydrolase_dom"/>
</dbReference>
<evidence type="ECO:0000256" key="9">
    <source>
        <dbReference type="ARBA" id="ARBA00024448"/>
    </source>
</evidence>
<comment type="similarity">
    <text evidence="3">Belongs to the Nudix hydrolase family.</text>
</comment>
<evidence type="ECO:0000256" key="11">
    <source>
        <dbReference type="ARBA" id="ARBA00024486"/>
    </source>
</evidence>
<comment type="catalytic activity">
    <reaction evidence="20">
        <text>N(6)-methyl-ATP + H2O = N(6)-methyl-AMP + diphosphate + H(+)</text>
        <dbReference type="Rhea" id="RHEA:67608"/>
        <dbReference type="ChEBI" id="CHEBI:15377"/>
        <dbReference type="ChEBI" id="CHEBI:15378"/>
        <dbReference type="ChEBI" id="CHEBI:33019"/>
        <dbReference type="ChEBI" id="CHEBI:144842"/>
        <dbReference type="ChEBI" id="CHEBI:172873"/>
    </reaction>
    <physiologicalReaction direction="left-to-right" evidence="20">
        <dbReference type="Rhea" id="RHEA:67609"/>
    </physiologicalReaction>
</comment>
<dbReference type="PRINTS" id="PR01403">
    <property type="entry name" value="8OXTPHPHTASE"/>
</dbReference>
<dbReference type="PROSITE" id="PS00893">
    <property type="entry name" value="NUDIX_BOX"/>
    <property type="match status" value="1"/>
</dbReference>
<evidence type="ECO:0000256" key="4">
    <source>
        <dbReference type="ARBA" id="ARBA00011245"/>
    </source>
</evidence>
<dbReference type="InterPro" id="IPR003563">
    <property type="entry name" value="8ODP"/>
</dbReference>
<dbReference type="GeneID" id="129924490"/>
<dbReference type="RefSeq" id="XP_055875114.1">
    <property type="nucleotide sequence ID" value="XM_056019139.1"/>
</dbReference>
<evidence type="ECO:0000256" key="21">
    <source>
        <dbReference type="ARBA" id="ARBA00048894"/>
    </source>
</evidence>
<dbReference type="CDD" id="cd03427">
    <property type="entry name" value="NUDIX_MTH1_Nudt1"/>
    <property type="match status" value="1"/>
</dbReference>
<evidence type="ECO:0000256" key="16">
    <source>
        <dbReference type="ARBA" id="ARBA00030634"/>
    </source>
</evidence>
<comment type="catalytic activity">
    <reaction evidence="9">
        <text>8-oxo-dATP + H2O = 8-oxo-dAMP + diphosphate + H(+)</text>
        <dbReference type="Rhea" id="RHEA:65396"/>
        <dbReference type="ChEBI" id="CHEBI:15377"/>
        <dbReference type="ChEBI" id="CHEBI:15378"/>
        <dbReference type="ChEBI" id="CHEBI:33019"/>
        <dbReference type="ChEBI" id="CHEBI:71361"/>
        <dbReference type="ChEBI" id="CHEBI:172871"/>
    </reaction>
    <physiologicalReaction direction="left-to-right" evidence="9">
        <dbReference type="Rhea" id="RHEA:65397"/>
    </physiologicalReaction>
</comment>
<name>A0A9W2ZJE6_BIOGL</name>
<dbReference type="GO" id="GO:0008413">
    <property type="term" value="F:8-oxo-7,8-dihydroguanosine triphosphate pyrophosphatase activity"/>
    <property type="evidence" value="ECO:0007669"/>
    <property type="project" value="InterPro"/>
</dbReference>
<evidence type="ECO:0000256" key="22">
    <source>
        <dbReference type="ARBA" id="ARBA00049032"/>
    </source>
</evidence>
<dbReference type="GO" id="GO:0005737">
    <property type="term" value="C:cytoplasm"/>
    <property type="evidence" value="ECO:0007669"/>
    <property type="project" value="TreeGrafter"/>
</dbReference>
<evidence type="ECO:0000256" key="1">
    <source>
        <dbReference type="ARBA" id="ARBA00001946"/>
    </source>
</evidence>
<proteinExistence type="inferred from homology"/>
<evidence type="ECO:0000256" key="12">
    <source>
        <dbReference type="ARBA" id="ARBA00024596"/>
    </source>
</evidence>
<organism evidence="25 27">
    <name type="scientific">Biomphalaria glabrata</name>
    <name type="common">Bloodfluke planorb</name>
    <name type="synonym">Freshwater snail</name>
    <dbReference type="NCBI Taxonomy" id="6526"/>
    <lineage>
        <taxon>Eukaryota</taxon>
        <taxon>Metazoa</taxon>
        <taxon>Spiralia</taxon>
        <taxon>Lophotrochozoa</taxon>
        <taxon>Mollusca</taxon>
        <taxon>Gastropoda</taxon>
        <taxon>Heterobranchia</taxon>
        <taxon>Euthyneura</taxon>
        <taxon>Panpulmonata</taxon>
        <taxon>Hygrophila</taxon>
        <taxon>Lymnaeoidea</taxon>
        <taxon>Planorbidae</taxon>
        <taxon>Biomphalaria</taxon>
    </lineage>
</organism>
<evidence type="ECO:0000313" key="28">
    <source>
        <dbReference type="RefSeq" id="XP_055875116.1"/>
    </source>
</evidence>
<evidence type="ECO:0000256" key="23">
    <source>
        <dbReference type="ARBA" id="ARBA00053094"/>
    </source>
</evidence>
<dbReference type="OMA" id="MIEATLC"/>
<dbReference type="AlphaFoldDB" id="A0A9W2ZJE6"/>